<evidence type="ECO:0000256" key="3">
    <source>
        <dbReference type="ARBA" id="ARBA00023163"/>
    </source>
</evidence>
<dbReference type="AlphaFoldDB" id="A0A3L6R040"/>
<dbReference type="GO" id="GO:0003700">
    <property type="term" value="F:DNA-binding transcription factor activity"/>
    <property type="evidence" value="ECO:0007669"/>
    <property type="project" value="InterPro"/>
</dbReference>
<feature type="region of interest" description="Disordered" evidence="4">
    <location>
        <begin position="1"/>
        <end position="33"/>
    </location>
</feature>
<sequence>MAGEHPLELSLAGGRTKGSPAGTTTVASAPPEQRQAMVEIERARRRHMSRLYAELGALLPDLPPRVRPCPRDSFAPIPPFIFVPLPLRSFLAMTMVSRAPRRGAGDGVQAPKARILEEAIAYVGALRGTVAKLEAPGAVEGAGRRTAAVAAEVLAAEKASCFAARLPAARRPGALTRVLEVFRRYGVPVLAATVTSNAGEAAVTVTTGAVAPSDVEGIKADISRSIA</sequence>
<evidence type="ECO:0000313" key="7">
    <source>
        <dbReference type="Proteomes" id="UP000275267"/>
    </source>
</evidence>
<evidence type="ECO:0000313" key="6">
    <source>
        <dbReference type="EMBL" id="RLM92624.1"/>
    </source>
</evidence>
<dbReference type="CDD" id="cd02116">
    <property type="entry name" value="ACT"/>
    <property type="match status" value="1"/>
</dbReference>
<dbReference type="EMBL" id="PQIB02000010">
    <property type="protein sequence ID" value="RLM92624.1"/>
    <property type="molecule type" value="Genomic_DNA"/>
</dbReference>
<evidence type="ECO:0000256" key="1">
    <source>
        <dbReference type="ARBA" id="ARBA00005510"/>
    </source>
</evidence>
<evidence type="ECO:0000256" key="4">
    <source>
        <dbReference type="SAM" id="MobiDB-lite"/>
    </source>
</evidence>
<gene>
    <name evidence="6" type="ORF">C2845_PM08G15150</name>
</gene>
<dbReference type="CDD" id="cd00083">
    <property type="entry name" value="bHLH_SF"/>
    <property type="match status" value="1"/>
</dbReference>
<dbReference type="OrthoDB" id="1927122at2759"/>
<dbReference type="InterPro" id="IPR011598">
    <property type="entry name" value="bHLH_dom"/>
</dbReference>
<dbReference type="InterPro" id="IPR044278">
    <property type="entry name" value="BHLH95-like"/>
</dbReference>
<reference evidence="7" key="1">
    <citation type="journal article" date="2019" name="Nat. Commun.">
        <title>The genome of broomcorn millet.</title>
        <authorList>
            <person name="Zou C."/>
            <person name="Miki D."/>
            <person name="Li D."/>
            <person name="Tang Q."/>
            <person name="Xiao L."/>
            <person name="Rajput S."/>
            <person name="Deng P."/>
            <person name="Jia W."/>
            <person name="Huang R."/>
            <person name="Zhang M."/>
            <person name="Sun Y."/>
            <person name="Hu J."/>
            <person name="Fu X."/>
            <person name="Schnable P.S."/>
            <person name="Li F."/>
            <person name="Zhang H."/>
            <person name="Feng B."/>
            <person name="Zhu X."/>
            <person name="Liu R."/>
            <person name="Schnable J.C."/>
            <person name="Zhu J.-K."/>
            <person name="Zhang H."/>
        </authorList>
    </citation>
    <scope>NUCLEOTIDE SEQUENCE [LARGE SCALE GENOMIC DNA]</scope>
</reference>
<evidence type="ECO:0000259" key="5">
    <source>
        <dbReference type="PROSITE" id="PS50888"/>
    </source>
</evidence>
<dbReference type="InterPro" id="IPR036638">
    <property type="entry name" value="HLH_DNA-bd_sf"/>
</dbReference>
<organism evidence="6 7">
    <name type="scientific">Panicum miliaceum</name>
    <name type="common">Proso millet</name>
    <name type="synonym">Broomcorn millet</name>
    <dbReference type="NCBI Taxonomy" id="4540"/>
    <lineage>
        <taxon>Eukaryota</taxon>
        <taxon>Viridiplantae</taxon>
        <taxon>Streptophyta</taxon>
        <taxon>Embryophyta</taxon>
        <taxon>Tracheophyta</taxon>
        <taxon>Spermatophyta</taxon>
        <taxon>Magnoliopsida</taxon>
        <taxon>Liliopsida</taxon>
        <taxon>Poales</taxon>
        <taxon>Poaceae</taxon>
        <taxon>PACMAD clade</taxon>
        <taxon>Panicoideae</taxon>
        <taxon>Panicodae</taxon>
        <taxon>Paniceae</taxon>
        <taxon>Panicinae</taxon>
        <taxon>Panicum</taxon>
        <taxon>Panicum sect. Panicum</taxon>
    </lineage>
</organism>
<dbReference type="SUPFAM" id="SSF47459">
    <property type="entry name" value="HLH, helix-loop-helix DNA-binding domain"/>
    <property type="match status" value="1"/>
</dbReference>
<dbReference type="PROSITE" id="PS50888">
    <property type="entry name" value="BHLH"/>
    <property type="match status" value="1"/>
</dbReference>
<dbReference type="GO" id="GO:0009960">
    <property type="term" value="P:endosperm development"/>
    <property type="evidence" value="ECO:0007669"/>
    <property type="project" value="InterPro"/>
</dbReference>
<keyword evidence="3" id="KW-0804">Transcription</keyword>
<accession>A0A3L6R040</accession>
<dbReference type="SMART" id="SM00353">
    <property type="entry name" value="HLH"/>
    <property type="match status" value="1"/>
</dbReference>
<protein>
    <recommendedName>
        <fullName evidence="5">BHLH domain-containing protein</fullName>
    </recommendedName>
</protein>
<dbReference type="STRING" id="4540.A0A3L6R040"/>
<dbReference type="PANTHER" id="PTHR46772:SF4">
    <property type="entry name" value="OS01G0518300 PROTEIN"/>
    <property type="match status" value="1"/>
</dbReference>
<feature type="domain" description="BHLH" evidence="5">
    <location>
        <begin position="32"/>
        <end position="126"/>
    </location>
</feature>
<keyword evidence="2" id="KW-0805">Transcription regulation</keyword>
<dbReference type="PANTHER" id="PTHR46772">
    <property type="entry name" value="BHLH DOMAIN-CONTAINING PROTEIN"/>
    <property type="match status" value="1"/>
</dbReference>
<keyword evidence="7" id="KW-1185">Reference proteome</keyword>
<comment type="similarity">
    <text evidence="1">Belongs to the bHLH protein family.</text>
</comment>
<evidence type="ECO:0000256" key="2">
    <source>
        <dbReference type="ARBA" id="ARBA00023015"/>
    </source>
</evidence>
<dbReference type="Proteomes" id="UP000275267">
    <property type="component" value="Unassembled WGS sequence"/>
</dbReference>
<comment type="caution">
    <text evidence="6">The sequence shown here is derived from an EMBL/GenBank/DDBJ whole genome shotgun (WGS) entry which is preliminary data.</text>
</comment>
<proteinExistence type="inferred from homology"/>
<dbReference type="Pfam" id="PF00010">
    <property type="entry name" value="HLH"/>
    <property type="match status" value="1"/>
</dbReference>
<name>A0A3L6R040_PANMI</name>
<dbReference type="Gene3D" id="4.10.280.10">
    <property type="entry name" value="Helix-loop-helix DNA-binding domain"/>
    <property type="match status" value="1"/>
</dbReference>
<dbReference type="GO" id="GO:0046983">
    <property type="term" value="F:protein dimerization activity"/>
    <property type="evidence" value="ECO:0007669"/>
    <property type="project" value="InterPro"/>
</dbReference>